<dbReference type="AlphaFoldDB" id="F2JHT3"/>
<name>F2JHT3_CELLD</name>
<sequence length="104" mass="12252">MKLEEITMLGNWNTEEELIKIIELIEDKISYKGYSEDEVITLVNKLLEINVLSLKYEAREELLNTLCNANSYYNIQEKVDFNNILAIKDELEDDLKEYILELFG</sequence>
<dbReference type="KEGG" id="cle:Clole_3745"/>
<dbReference type="RefSeq" id="WP_013658701.1">
    <property type="nucleotide sequence ID" value="NC_015275.1"/>
</dbReference>
<dbReference type="eggNOG" id="ENOG502ZMHI">
    <property type="taxonomic scope" value="Bacteria"/>
</dbReference>
<evidence type="ECO:0000313" key="2">
    <source>
        <dbReference type="Proteomes" id="UP000008467"/>
    </source>
</evidence>
<dbReference type="STRING" id="642492.Clole_3745"/>
<gene>
    <name evidence="1" type="ordered locus">Clole_3745</name>
</gene>
<keyword evidence="2" id="KW-1185">Reference proteome</keyword>
<dbReference type="HOGENOM" id="CLU_2245095_0_0_9"/>
<proteinExistence type="predicted"/>
<protein>
    <submittedName>
        <fullName evidence="1">Uncharacterized protein</fullName>
    </submittedName>
</protein>
<organism evidence="1 2">
    <name type="scientific">Cellulosilyticum lentocellum (strain ATCC 49066 / DSM 5427 / NCIMB 11756 / RHM5)</name>
    <name type="common">Clostridium lentocellum</name>
    <dbReference type="NCBI Taxonomy" id="642492"/>
    <lineage>
        <taxon>Bacteria</taxon>
        <taxon>Bacillati</taxon>
        <taxon>Bacillota</taxon>
        <taxon>Clostridia</taxon>
        <taxon>Lachnospirales</taxon>
        <taxon>Cellulosilyticaceae</taxon>
        <taxon>Cellulosilyticum</taxon>
    </lineage>
</organism>
<evidence type="ECO:0000313" key="1">
    <source>
        <dbReference type="EMBL" id="ADZ85425.1"/>
    </source>
</evidence>
<reference evidence="1 2" key="1">
    <citation type="journal article" date="2011" name="J. Bacteriol.">
        <title>Complete genome sequence of the cellulose-degrading bacterium Cellulosilyticum lentocellum.</title>
        <authorList>
            <consortium name="US DOE Joint Genome Institute"/>
            <person name="Miller D.A."/>
            <person name="Suen G."/>
            <person name="Bruce D."/>
            <person name="Copeland A."/>
            <person name="Cheng J.F."/>
            <person name="Detter C."/>
            <person name="Goodwin L.A."/>
            <person name="Han C.S."/>
            <person name="Hauser L.J."/>
            <person name="Land M.L."/>
            <person name="Lapidus A."/>
            <person name="Lucas S."/>
            <person name="Meincke L."/>
            <person name="Pitluck S."/>
            <person name="Tapia R."/>
            <person name="Teshima H."/>
            <person name="Woyke T."/>
            <person name="Fox B.G."/>
            <person name="Angert E.R."/>
            <person name="Currie C.R."/>
        </authorList>
    </citation>
    <scope>NUCLEOTIDE SEQUENCE [LARGE SCALE GENOMIC DNA]</scope>
    <source>
        <strain evidence="2">ATCC 49066 / DSM 5427 / NCIMB 11756 / RHM5</strain>
    </source>
</reference>
<dbReference type="Proteomes" id="UP000008467">
    <property type="component" value="Chromosome"/>
</dbReference>
<dbReference type="EMBL" id="CP002582">
    <property type="protein sequence ID" value="ADZ85425.1"/>
    <property type="molecule type" value="Genomic_DNA"/>
</dbReference>
<accession>F2JHT3</accession>